<organism evidence="2 3">
    <name type="scientific">Nocardia niwae</name>
    <dbReference type="NCBI Taxonomy" id="626084"/>
    <lineage>
        <taxon>Bacteria</taxon>
        <taxon>Bacillati</taxon>
        <taxon>Actinomycetota</taxon>
        <taxon>Actinomycetes</taxon>
        <taxon>Mycobacteriales</taxon>
        <taxon>Nocardiaceae</taxon>
        <taxon>Nocardia</taxon>
    </lineage>
</organism>
<evidence type="ECO:0000313" key="2">
    <source>
        <dbReference type="EMBL" id="MEU2123683.1"/>
    </source>
</evidence>
<keyword evidence="1" id="KW-0732">Signal</keyword>
<dbReference type="EMBL" id="JBEYBR010000043">
    <property type="protein sequence ID" value="MEU2123683.1"/>
    <property type="molecule type" value="Genomic_DNA"/>
</dbReference>
<feature type="chain" id="PRO_5047497969" description="Lipoprotein" evidence="1">
    <location>
        <begin position="26"/>
        <end position="123"/>
    </location>
</feature>
<evidence type="ECO:0008006" key="4">
    <source>
        <dbReference type="Google" id="ProtNLM"/>
    </source>
</evidence>
<evidence type="ECO:0000256" key="1">
    <source>
        <dbReference type="SAM" id="SignalP"/>
    </source>
</evidence>
<gene>
    <name evidence="2" type="ORF">ABZ507_17870</name>
</gene>
<evidence type="ECO:0000313" key="3">
    <source>
        <dbReference type="Proteomes" id="UP001550535"/>
    </source>
</evidence>
<reference evidence="2 3" key="1">
    <citation type="submission" date="2024-06" db="EMBL/GenBank/DDBJ databases">
        <title>The Natural Products Discovery Center: Release of the First 8490 Sequenced Strains for Exploring Actinobacteria Biosynthetic Diversity.</title>
        <authorList>
            <person name="Kalkreuter E."/>
            <person name="Kautsar S.A."/>
            <person name="Yang D."/>
            <person name="Bader C.D."/>
            <person name="Teijaro C.N."/>
            <person name="Fluegel L."/>
            <person name="Davis C.M."/>
            <person name="Simpson J.R."/>
            <person name="Lauterbach L."/>
            <person name="Steele A.D."/>
            <person name="Gui C."/>
            <person name="Meng S."/>
            <person name="Li G."/>
            <person name="Viehrig K."/>
            <person name="Ye F."/>
            <person name="Su P."/>
            <person name="Kiefer A.F."/>
            <person name="Nichols A."/>
            <person name="Cepeda A.J."/>
            <person name="Yan W."/>
            <person name="Fan B."/>
            <person name="Jiang Y."/>
            <person name="Adhikari A."/>
            <person name="Zheng C.-J."/>
            <person name="Schuster L."/>
            <person name="Cowan T.M."/>
            <person name="Smanski M.J."/>
            <person name="Chevrette M.G."/>
            <person name="De Carvalho L.P.S."/>
            <person name="Shen B."/>
        </authorList>
    </citation>
    <scope>NUCLEOTIDE SEQUENCE [LARGE SCALE GENOMIC DNA]</scope>
    <source>
        <strain evidence="2 3">NPDC019434</strain>
    </source>
</reference>
<name>A0ABV2XCQ1_9NOCA</name>
<sequence>MKRSAAAVARLGVGAVSGLACVAIAGTGPAQGAPQDCVVEREIFSASATCPGDGVADGAEYVLRVECVGVYSSGPFPLYAVGPYIQLSYPFTPNGQRTTTGCMNWGPGLLGVVTNASVESYHR</sequence>
<feature type="signal peptide" evidence="1">
    <location>
        <begin position="1"/>
        <end position="25"/>
    </location>
</feature>
<accession>A0ABV2XCQ1</accession>
<dbReference type="PROSITE" id="PS51257">
    <property type="entry name" value="PROKAR_LIPOPROTEIN"/>
    <property type="match status" value="1"/>
</dbReference>
<proteinExistence type="predicted"/>
<comment type="caution">
    <text evidence="2">The sequence shown here is derived from an EMBL/GenBank/DDBJ whole genome shotgun (WGS) entry which is preliminary data.</text>
</comment>
<dbReference type="Proteomes" id="UP001550535">
    <property type="component" value="Unassembled WGS sequence"/>
</dbReference>
<protein>
    <recommendedName>
        <fullName evidence="4">Lipoprotein</fullName>
    </recommendedName>
</protein>
<keyword evidence="3" id="KW-1185">Reference proteome</keyword>
<dbReference type="RefSeq" id="WP_357801459.1">
    <property type="nucleotide sequence ID" value="NZ_JBEYBM010000001.1"/>
</dbReference>